<dbReference type="Proteomes" id="UP000326268">
    <property type="component" value="Unassembled WGS sequence"/>
</dbReference>
<dbReference type="PROSITE" id="PS51257">
    <property type="entry name" value="PROKAR_LIPOPROTEIN"/>
    <property type="match status" value="1"/>
</dbReference>
<dbReference type="AlphaFoldDB" id="A0A5N7A368"/>
<dbReference type="GeneID" id="43651465"/>
<evidence type="ECO:0000313" key="1">
    <source>
        <dbReference type="EMBL" id="KAE8364317.1"/>
    </source>
</evidence>
<dbReference type="EMBL" id="ML737654">
    <property type="protein sequence ID" value="KAE8364317.1"/>
    <property type="molecule type" value="Genomic_DNA"/>
</dbReference>
<sequence length="51" mass="5497">MVLCINRAISVTAVFVVAACPSLSRYPLVASHLKLIFISPSSRHTRQTAAV</sequence>
<dbReference type="RefSeq" id="XP_031927398.1">
    <property type="nucleotide sequence ID" value="XM_032067019.1"/>
</dbReference>
<gene>
    <name evidence="1" type="ORF">BDV27DRAFT_128622</name>
</gene>
<protein>
    <submittedName>
        <fullName evidence="1">Uncharacterized protein</fullName>
    </submittedName>
</protein>
<accession>A0A5N7A368</accession>
<reference evidence="1 2" key="1">
    <citation type="submission" date="2019-04" db="EMBL/GenBank/DDBJ databases">
        <title>Friends and foes A comparative genomics studyof 23 Aspergillus species from section Flavi.</title>
        <authorList>
            <consortium name="DOE Joint Genome Institute"/>
            <person name="Kjaerbolling I."/>
            <person name="Vesth T."/>
            <person name="Frisvad J.C."/>
            <person name="Nybo J.L."/>
            <person name="Theobald S."/>
            <person name="Kildgaard S."/>
            <person name="Isbrandt T."/>
            <person name="Kuo A."/>
            <person name="Sato A."/>
            <person name="Lyhne E.K."/>
            <person name="Kogle M.E."/>
            <person name="Wiebenga A."/>
            <person name="Kun R.S."/>
            <person name="Lubbers R.J."/>
            <person name="Makela M.R."/>
            <person name="Barry K."/>
            <person name="Chovatia M."/>
            <person name="Clum A."/>
            <person name="Daum C."/>
            <person name="Haridas S."/>
            <person name="He G."/>
            <person name="LaButti K."/>
            <person name="Lipzen A."/>
            <person name="Mondo S."/>
            <person name="Riley R."/>
            <person name="Salamov A."/>
            <person name="Simmons B.A."/>
            <person name="Magnuson J.K."/>
            <person name="Henrissat B."/>
            <person name="Mortensen U.H."/>
            <person name="Larsen T.O."/>
            <person name="Devries R.P."/>
            <person name="Grigoriev I.V."/>
            <person name="Machida M."/>
            <person name="Baker S.E."/>
            <person name="Andersen M.R."/>
        </authorList>
    </citation>
    <scope>NUCLEOTIDE SEQUENCE [LARGE SCALE GENOMIC DNA]</scope>
    <source>
        <strain evidence="1 2">CBS 763.97</strain>
    </source>
</reference>
<evidence type="ECO:0000313" key="2">
    <source>
        <dbReference type="Proteomes" id="UP000326268"/>
    </source>
</evidence>
<proteinExistence type="predicted"/>
<name>A0A5N7A368_9EURO</name>
<organism evidence="1 2">
    <name type="scientific">Aspergillus caelatus</name>
    <dbReference type="NCBI Taxonomy" id="61420"/>
    <lineage>
        <taxon>Eukaryota</taxon>
        <taxon>Fungi</taxon>
        <taxon>Dikarya</taxon>
        <taxon>Ascomycota</taxon>
        <taxon>Pezizomycotina</taxon>
        <taxon>Eurotiomycetes</taxon>
        <taxon>Eurotiomycetidae</taxon>
        <taxon>Eurotiales</taxon>
        <taxon>Aspergillaceae</taxon>
        <taxon>Aspergillus</taxon>
        <taxon>Aspergillus subgen. Circumdati</taxon>
    </lineage>
</organism>
<keyword evidence="2" id="KW-1185">Reference proteome</keyword>